<gene>
    <name evidence="2" type="ORF">QUG98_08530</name>
</gene>
<dbReference type="Proteomes" id="UP001235720">
    <property type="component" value="Unassembled WGS sequence"/>
</dbReference>
<evidence type="ECO:0000256" key="1">
    <source>
        <dbReference type="SAM" id="Phobius"/>
    </source>
</evidence>
<feature type="transmembrane region" description="Helical" evidence="1">
    <location>
        <begin position="20"/>
        <end position="43"/>
    </location>
</feature>
<name>A0ABT7TFY8_9MICO</name>
<comment type="caution">
    <text evidence="2">The sequence shown here is derived from an EMBL/GenBank/DDBJ whole genome shotgun (WGS) entry which is preliminary data.</text>
</comment>
<accession>A0ABT7TFY8</accession>
<organism evidence="2 3">
    <name type="scientific">Curtobacterium subtropicum</name>
    <dbReference type="NCBI Taxonomy" id="3055138"/>
    <lineage>
        <taxon>Bacteria</taxon>
        <taxon>Bacillati</taxon>
        <taxon>Actinomycetota</taxon>
        <taxon>Actinomycetes</taxon>
        <taxon>Micrococcales</taxon>
        <taxon>Microbacteriaceae</taxon>
        <taxon>Curtobacterium</taxon>
    </lineage>
</organism>
<evidence type="ECO:0000313" key="3">
    <source>
        <dbReference type="Proteomes" id="UP001235720"/>
    </source>
</evidence>
<keyword evidence="1" id="KW-0812">Transmembrane</keyword>
<dbReference type="EMBL" id="JAUCMM010000004">
    <property type="protein sequence ID" value="MDM7888500.1"/>
    <property type="molecule type" value="Genomic_DNA"/>
</dbReference>
<sequence length="305" mass="33098">MGEATRGADDMRPVTVRGGVIAPIAWTALCAGVVALGILLASTRAVFGGAWFTQLWTSGLLLAFGLLGLFMSAGSIRNCIRVFPDRLEVVPHLRRTRTISPGELVEFSASGTGNTTIRGRTARGRGFSTDRFHRNHDVLVHWLEQNATEPWTEFTAFFDKLTADRKPRRVRNVLFSLFSVGFFVTTLSMIPGLFVLVAYDDAHQEQVTCTITSARAVTVSNRSTKGAGSSHPAVSLETTDCGHLTLSRGIFSDNRDAVARQYDRAPGPYRLTVGGGSFWLRQHASVPVPEPTVYSVDQPVGATTG</sequence>
<keyword evidence="1" id="KW-0472">Membrane</keyword>
<evidence type="ECO:0000313" key="2">
    <source>
        <dbReference type="EMBL" id="MDM7888500.1"/>
    </source>
</evidence>
<keyword evidence="1" id="KW-1133">Transmembrane helix</keyword>
<feature type="transmembrane region" description="Helical" evidence="1">
    <location>
        <begin position="55"/>
        <end position="76"/>
    </location>
</feature>
<protein>
    <submittedName>
        <fullName evidence="2">Uncharacterized protein</fullName>
    </submittedName>
</protein>
<keyword evidence="3" id="KW-1185">Reference proteome</keyword>
<proteinExistence type="predicted"/>
<dbReference type="RefSeq" id="WP_289470120.1">
    <property type="nucleotide sequence ID" value="NZ_JAUCMM010000004.1"/>
</dbReference>
<feature type="transmembrane region" description="Helical" evidence="1">
    <location>
        <begin position="173"/>
        <end position="199"/>
    </location>
</feature>
<reference evidence="2 3" key="1">
    <citation type="submission" date="2023-06" db="EMBL/GenBank/DDBJ databases">
        <authorList>
            <person name="Feng G."/>
            <person name="Li J."/>
            <person name="Zhu H."/>
        </authorList>
    </citation>
    <scope>NUCLEOTIDE SEQUENCE [LARGE SCALE GENOMIC DNA]</scope>
    <source>
        <strain evidence="2 3">RHCJP20</strain>
    </source>
</reference>